<keyword evidence="2" id="KW-1185">Reference proteome</keyword>
<accession>A0A3P7N491</accession>
<evidence type="ECO:0000313" key="1">
    <source>
        <dbReference type="EMBL" id="VDN25861.1"/>
    </source>
</evidence>
<reference evidence="1 2" key="1">
    <citation type="submission" date="2018-11" db="EMBL/GenBank/DDBJ databases">
        <authorList>
            <consortium name="Pathogen Informatics"/>
        </authorList>
    </citation>
    <scope>NUCLEOTIDE SEQUENCE [LARGE SCALE GENOMIC DNA]</scope>
</reference>
<sequence length="102" mass="10784">MVPVPITRSKAIMEQSTVADATQPVLTEAVTAPLTGALVNLDESSTVHGRDAKELKEATTEALINVWKDVKKGTAQLAEQVNQGNSNLLDGLNGSFAAFDAY</sequence>
<protein>
    <submittedName>
        <fullName evidence="1">Uncharacterized protein</fullName>
    </submittedName>
</protein>
<dbReference type="OrthoDB" id="5872069at2759"/>
<gene>
    <name evidence="1" type="ORF">CGOC_LOCUS10224</name>
</gene>
<evidence type="ECO:0000313" key="2">
    <source>
        <dbReference type="Proteomes" id="UP000271889"/>
    </source>
</evidence>
<name>A0A3P7N491_CYLGO</name>
<proteinExistence type="predicted"/>
<dbReference type="Proteomes" id="UP000271889">
    <property type="component" value="Unassembled WGS sequence"/>
</dbReference>
<dbReference type="AlphaFoldDB" id="A0A3P7N491"/>
<organism evidence="1 2">
    <name type="scientific">Cylicostephanus goldi</name>
    <name type="common">Nematode worm</name>
    <dbReference type="NCBI Taxonomy" id="71465"/>
    <lineage>
        <taxon>Eukaryota</taxon>
        <taxon>Metazoa</taxon>
        <taxon>Ecdysozoa</taxon>
        <taxon>Nematoda</taxon>
        <taxon>Chromadorea</taxon>
        <taxon>Rhabditida</taxon>
        <taxon>Rhabditina</taxon>
        <taxon>Rhabditomorpha</taxon>
        <taxon>Strongyloidea</taxon>
        <taxon>Strongylidae</taxon>
        <taxon>Cylicostephanus</taxon>
    </lineage>
</organism>
<dbReference type="EMBL" id="UYRV01110244">
    <property type="protein sequence ID" value="VDN25861.1"/>
    <property type="molecule type" value="Genomic_DNA"/>
</dbReference>